<accession>A0A937XCV5</accession>
<feature type="site" description="Deprotonates C-terminal active site Cys" evidence="7">
    <location>
        <position position="26"/>
    </location>
</feature>
<evidence type="ECO:0000256" key="7">
    <source>
        <dbReference type="PIRSR" id="PIRSR000077-1"/>
    </source>
</evidence>
<feature type="active site" description="Nucleophile" evidence="7">
    <location>
        <position position="32"/>
    </location>
</feature>
<evidence type="ECO:0000256" key="6">
    <source>
        <dbReference type="PIRNR" id="PIRNR000077"/>
    </source>
</evidence>
<dbReference type="GO" id="GO:0045454">
    <property type="term" value="P:cell redox homeostasis"/>
    <property type="evidence" value="ECO:0007669"/>
    <property type="project" value="TreeGrafter"/>
</dbReference>
<dbReference type="PIRSF" id="PIRSF000077">
    <property type="entry name" value="Thioredoxin"/>
    <property type="match status" value="1"/>
</dbReference>
<feature type="site" description="Contributes to redox potential value" evidence="7">
    <location>
        <position position="33"/>
    </location>
</feature>
<keyword evidence="4 8" id="KW-1015">Disulfide bond</keyword>
<dbReference type="InterPro" id="IPR005746">
    <property type="entry name" value="Thioredoxin"/>
</dbReference>
<evidence type="ECO:0000313" key="11">
    <source>
        <dbReference type="Proteomes" id="UP000748308"/>
    </source>
</evidence>
<keyword evidence="3" id="KW-0249">Electron transport</keyword>
<dbReference type="PROSITE" id="PS51352">
    <property type="entry name" value="THIOREDOXIN_2"/>
    <property type="match status" value="1"/>
</dbReference>
<sequence length="112" mass="12448">MARVIDITDATFEREVLRSETPVVLDVWGDWCEPCKALDPLLQEIARSYAGKMKVCRIDVGANPRTPSACHVVSLPTLLFFRAGEIVGQHVGAVRPAELQVKIEDHLQLIAR</sequence>
<dbReference type="PROSITE" id="PS00194">
    <property type="entry name" value="THIOREDOXIN_1"/>
    <property type="match status" value="1"/>
</dbReference>
<gene>
    <name evidence="10" type="ORF">FJY75_12280</name>
</gene>
<dbReference type="InterPro" id="IPR036249">
    <property type="entry name" value="Thioredoxin-like_sf"/>
</dbReference>
<evidence type="ECO:0000259" key="9">
    <source>
        <dbReference type="PROSITE" id="PS51352"/>
    </source>
</evidence>
<evidence type="ECO:0000313" key="10">
    <source>
        <dbReference type="EMBL" id="MBM3318619.1"/>
    </source>
</evidence>
<protein>
    <recommendedName>
        <fullName evidence="6">Thioredoxin</fullName>
    </recommendedName>
</protein>
<proteinExistence type="inferred from homology"/>
<dbReference type="AlphaFoldDB" id="A0A937XCV5"/>
<dbReference type="InterPro" id="IPR013766">
    <property type="entry name" value="Thioredoxin_domain"/>
</dbReference>
<feature type="active site" description="Nucleophile" evidence="7">
    <location>
        <position position="35"/>
    </location>
</feature>
<dbReference type="EMBL" id="VGIY01000420">
    <property type="protein sequence ID" value="MBM3318619.1"/>
    <property type="molecule type" value="Genomic_DNA"/>
</dbReference>
<feature type="domain" description="Thioredoxin" evidence="9">
    <location>
        <begin position="1"/>
        <end position="108"/>
    </location>
</feature>
<evidence type="ECO:0000256" key="3">
    <source>
        <dbReference type="ARBA" id="ARBA00022982"/>
    </source>
</evidence>
<dbReference type="Pfam" id="PF00085">
    <property type="entry name" value="Thioredoxin"/>
    <property type="match status" value="1"/>
</dbReference>
<organism evidence="10 11">
    <name type="scientific">Eiseniibacteriota bacterium</name>
    <dbReference type="NCBI Taxonomy" id="2212470"/>
    <lineage>
        <taxon>Bacteria</taxon>
        <taxon>Candidatus Eiseniibacteriota</taxon>
    </lineage>
</organism>
<evidence type="ECO:0000256" key="1">
    <source>
        <dbReference type="ARBA" id="ARBA00008987"/>
    </source>
</evidence>
<dbReference type="GO" id="GO:0005829">
    <property type="term" value="C:cytosol"/>
    <property type="evidence" value="ECO:0007669"/>
    <property type="project" value="TreeGrafter"/>
</dbReference>
<dbReference type="CDD" id="cd02947">
    <property type="entry name" value="TRX_family"/>
    <property type="match status" value="1"/>
</dbReference>
<dbReference type="PANTHER" id="PTHR45663:SF11">
    <property type="entry name" value="GEO12009P1"/>
    <property type="match status" value="1"/>
</dbReference>
<dbReference type="Gene3D" id="3.40.30.10">
    <property type="entry name" value="Glutaredoxin"/>
    <property type="match status" value="1"/>
</dbReference>
<name>A0A937XCV5_UNCEI</name>
<dbReference type="SUPFAM" id="SSF52833">
    <property type="entry name" value="Thioredoxin-like"/>
    <property type="match status" value="1"/>
</dbReference>
<feature type="disulfide bond" description="Redox-active" evidence="8">
    <location>
        <begin position="32"/>
        <end position="35"/>
    </location>
</feature>
<dbReference type="InterPro" id="IPR017937">
    <property type="entry name" value="Thioredoxin_CS"/>
</dbReference>
<keyword evidence="2" id="KW-0813">Transport</keyword>
<evidence type="ECO:0000256" key="2">
    <source>
        <dbReference type="ARBA" id="ARBA00022448"/>
    </source>
</evidence>
<reference evidence="10" key="1">
    <citation type="submission" date="2019-03" db="EMBL/GenBank/DDBJ databases">
        <title>Lake Tanganyika Metagenome-Assembled Genomes (MAGs).</title>
        <authorList>
            <person name="Tran P."/>
        </authorList>
    </citation>
    <scope>NUCLEOTIDE SEQUENCE</scope>
    <source>
        <strain evidence="10">M_DeepCast_400m_m2_100</strain>
    </source>
</reference>
<dbReference type="Proteomes" id="UP000748308">
    <property type="component" value="Unassembled WGS sequence"/>
</dbReference>
<keyword evidence="5 8" id="KW-0676">Redox-active center</keyword>
<evidence type="ECO:0000256" key="4">
    <source>
        <dbReference type="ARBA" id="ARBA00023157"/>
    </source>
</evidence>
<evidence type="ECO:0000256" key="5">
    <source>
        <dbReference type="ARBA" id="ARBA00023284"/>
    </source>
</evidence>
<dbReference type="PANTHER" id="PTHR45663">
    <property type="entry name" value="GEO12009P1"/>
    <property type="match status" value="1"/>
</dbReference>
<dbReference type="PRINTS" id="PR00421">
    <property type="entry name" value="THIOREDOXIN"/>
</dbReference>
<dbReference type="GO" id="GO:0015035">
    <property type="term" value="F:protein-disulfide reductase activity"/>
    <property type="evidence" value="ECO:0007669"/>
    <property type="project" value="InterPro"/>
</dbReference>
<comment type="caution">
    <text evidence="10">The sequence shown here is derived from an EMBL/GenBank/DDBJ whole genome shotgun (WGS) entry which is preliminary data.</text>
</comment>
<feature type="site" description="Contributes to redox potential value" evidence="7">
    <location>
        <position position="34"/>
    </location>
</feature>
<comment type="similarity">
    <text evidence="1 6">Belongs to the thioredoxin family.</text>
</comment>
<evidence type="ECO:0000256" key="8">
    <source>
        <dbReference type="PIRSR" id="PIRSR000077-4"/>
    </source>
</evidence>